<feature type="transmembrane region" description="Helical" evidence="3">
    <location>
        <begin position="184"/>
        <end position="202"/>
    </location>
</feature>
<evidence type="ECO:0000256" key="2">
    <source>
        <dbReference type="ARBA" id="ARBA00023315"/>
    </source>
</evidence>
<evidence type="ECO:0000256" key="1">
    <source>
        <dbReference type="ARBA" id="ARBA00022679"/>
    </source>
</evidence>
<dbReference type="InterPro" id="IPR002123">
    <property type="entry name" value="Plipid/glycerol_acylTrfase"/>
</dbReference>
<feature type="domain" description="Phospholipid/glycerol acyltransferase" evidence="4">
    <location>
        <begin position="88"/>
        <end position="203"/>
    </location>
</feature>
<dbReference type="SUPFAM" id="SSF69593">
    <property type="entry name" value="Glycerol-3-phosphate (1)-acyltransferase"/>
    <property type="match status" value="1"/>
</dbReference>
<keyword evidence="3" id="KW-0812">Transmembrane</keyword>
<dbReference type="CDD" id="cd07989">
    <property type="entry name" value="LPLAT_AGPAT-like"/>
    <property type="match status" value="1"/>
</dbReference>
<comment type="caution">
    <text evidence="5">The sequence shown here is derived from an EMBL/GenBank/DDBJ whole genome shotgun (WGS) entry which is preliminary data.</text>
</comment>
<evidence type="ECO:0000313" key="6">
    <source>
        <dbReference type="Proteomes" id="UP000824204"/>
    </source>
</evidence>
<dbReference type="AlphaFoldDB" id="A0A9D2AFQ7"/>
<gene>
    <name evidence="5" type="ORF">H9741_06470</name>
</gene>
<evidence type="ECO:0000256" key="3">
    <source>
        <dbReference type="SAM" id="Phobius"/>
    </source>
</evidence>
<dbReference type="PANTHER" id="PTHR10434">
    <property type="entry name" value="1-ACYL-SN-GLYCEROL-3-PHOSPHATE ACYLTRANSFERASE"/>
    <property type="match status" value="1"/>
</dbReference>
<evidence type="ECO:0000313" key="5">
    <source>
        <dbReference type="EMBL" id="HIX08094.1"/>
    </source>
</evidence>
<keyword evidence="1" id="KW-0808">Transferase</keyword>
<organism evidence="5 6">
    <name type="scientific">Candidatus Borkfalkia faecipullorum</name>
    <dbReference type="NCBI Taxonomy" id="2838510"/>
    <lineage>
        <taxon>Bacteria</taxon>
        <taxon>Bacillati</taxon>
        <taxon>Bacillota</taxon>
        <taxon>Clostridia</taxon>
        <taxon>Christensenellales</taxon>
        <taxon>Christensenellaceae</taxon>
        <taxon>Candidatus Borkfalkia</taxon>
    </lineage>
</organism>
<dbReference type="Pfam" id="PF01553">
    <property type="entry name" value="Acyltransferase"/>
    <property type="match status" value="1"/>
</dbReference>
<name>A0A9D2AFQ7_9FIRM</name>
<dbReference type="GO" id="GO:0006654">
    <property type="term" value="P:phosphatidic acid biosynthetic process"/>
    <property type="evidence" value="ECO:0007669"/>
    <property type="project" value="TreeGrafter"/>
</dbReference>
<dbReference type="GO" id="GO:0003841">
    <property type="term" value="F:1-acylglycerol-3-phosphate O-acyltransferase activity"/>
    <property type="evidence" value="ECO:0007669"/>
    <property type="project" value="TreeGrafter"/>
</dbReference>
<reference evidence="5" key="2">
    <citation type="submission" date="2021-04" db="EMBL/GenBank/DDBJ databases">
        <authorList>
            <person name="Gilroy R."/>
        </authorList>
    </citation>
    <scope>NUCLEOTIDE SEQUENCE</scope>
    <source>
        <strain evidence="5">811</strain>
    </source>
</reference>
<dbReference type="EMBL" id="DXFX01000081">
    <property type="protein sequence ID" value="HIX08094.1"/>
    <property type="molecule type" value="Genomic_DNA"/>
</dbReference>
<evidence type="ECO:0000259" key="4">
    <source>
        <dbReference type="SMART" id="SM00563"/>
    </source>
</evidence>
<dbReference type="Proteomes" id="UP000824204">
    <property type="component" value="Unassembled WGS sequence"/>
</dbReference>
<dbReference type="PANTHER" id="PTHR10434:SF11">
    <property type="entry name" value="1-ACYL-SN-GLYCEROL-3-PHOSPHATE ACYLTRANSFERASE"/>
    <property type="match status" value="1"/>
</dbReference>
<protein>
    <submittedName>
        <fullName evidence="5">1-acyl-sn-glycerol-3-phosphate acyltransferase</fullName>
    </submittedName>
</protein>
<accession>A0A9D2AFQ7</accession>
<reference evidence="5" key="1">
    <citation type="journal article" date="2021" name="PeerJ">
        <title>Extensive microbial diversity within the chicken gut microbiome revealed by metagenomics and culture.</title>
        <authorList>
            <person name="Gilroy R."/>
            <person name="Ravi A."/>
            <person name="Getino M."/>
            <person name="Pursley I."/>
            <person name="Horton D.L."/>
            <person name="Alikhan N.F."/>
            <person name="Baker D."/>
            <person name="Gharbi K."/>
            <person name="Hall N."/>
            <person name="Watson M."/>
            <person name="Adriaenssens E.M."/>
            <person name="Foster-Nyarko E."/>
            <person name="Jarju S."/>
            <person name="Secka A."/>
            <person name="Antonio M."/>
            <person name="Oren A."/>
            <person name="Chaudhuri R.R."/>
            <person name="La Ragione R."/>
            <person name="Hildebrand F."/>
            <person name="Pallen M.J."/>
        </authorList>
    </citation>
    <scope>NUCLEOTIDE SEQUENCE</scope>
    <source>
        <strain evidence="5">811</strain>
    </source>
</reference>
<keyword evidence="3" id="KW-0472">Membrane</keyword>
<proteinExistence type="predicted"/>
<keyword evidence="3" id="KW-1133">Transmembrane helix</keyword>
<sequence>MKIDLQKRQRELEREGKFDVDMNEVHRTFDAQPIDGNFEYLPRRASEKFRRLWLLSVVSVVGPVINFFAHGAKVRGRKNLRALKGKGAVSVCNHVLTLDTLLLKNAVGPFRLFNTGSYYLMKKGWLGKIFKAGGFLPVGTTVPDMIKLQNAIQALLRQGKIINFYPEHALWPGYRRIRPFKAGAFHFAVKFGAPVLPVFIGFRMTKLRKFFHCKPKAILHILPAVYPPEEGNLRERARVFSEQVNAILCEEATRFYGENARALDYVGDLGETQQ</sequence>
<feature type="transmembrane region" description="Helical" evidence="3">
    <location>
        <begin position="52"/>
        <end position="69"/>
    </location>
</feature>
<keyword evidence="2 5" id="KW-0012">Acyltransferase</keyword>
<dbReference type="SMART" id="SM00563">
    <property type="entry name" value="PlsC"/>
    <property type="match status" value="1"/>
</dbReference>